<comment type="caution">
    <text evidence="1">The sequence shown here is derived from an EMBL/GenBank/DDBJ whole genome shotgun (WGS) entry which is preliminary data.</text>
</comment>
<dbReference type="PANTHER" id="PTHR36932">
    <property type="entry name" value="CAPSULAR POLYSACCHARIDE BIOSYNTHESIS PROTEIN"/>
    <property type="match status" value="1"/>
</dbReference>
<evidence type="ECO:0000313" key="1">
    <source>
        <dbReference type="EMBL" id="CAH0991321.1"/>
    </source>
</evidence>
<reference evidence="1" key="1">
    <citation type="submission" date="2021-12" db="EMBL/GenBank/DDBJ databases">
        <authorList>
            <person name="Rodrigo-Torres L."/>
            <person name="Arahal R. D."/>
            <person name="Lucena T."/>
        </authorList>
    </citation>
    <scope>NUCLEOTIDE SEQUENCE</scope>
    <source>
        <strain evidence="1">CECT 8267</strain>
    </source>
</reference>
<dbReference type="PANTHER" id="PTHR36932:SF1">
    <property type="entry name" value="CAPSULAR POLYSACCHARIDE BIOSYNTHESIS PROTEIN"/>
    <property type="match status" value="1"/>
</dbReference>
<name>A0ABM9ADN2_9GAMM</name>
<dbReference type="InterPro" id="IPR042099">
    <property type="entry name" value="ANL_N_sf"/>
</dbReference>
<dbReference type="InterPro" id="IPR053158">
    <property type="entry name" value="CapK_Type1_Caps_Biosynth"/>
</dbReference>
<dbReference type="SUPFAM" id="SSF56801">
    <property type="entry name" value="Acetyl-CoA synthetase-like"/>
    <property type="match status" value="1"/>
</dbReference>
<dbReference type="GO" id="GO:0047475">
    <property type="term" value="F:phenylacetate-CoA ligase activity"/>
    <property type="evidence" value="ECO:0007669"/>
    <property type="project" value="UniProtKB-EC"/>
</dbReference>
<keyword evidence="1" id="KW-0436">Ligase</keyword>
<keyword evidence="2" id="KW-1185">Reference proteome</keyword>
<gene>
    <name evidence="1" type="ORF">SIN8267_01424</name>
</gene>
<accession>A0ABM9ADN2</accession>
<organism evidence="1 2">
    <name type="scientific">Sinobacterium norvegicum</name>
    <dbReference type="NCBI Taxonomy" id="1641715"/>
    <lineage>
        <taxon>Bacteria</taxon>
        <taxon>Pseudomonadati</taxon>
        <taxon>Pseudomonadota</taxon>
        <taxon>Gammaproteobacteria</taxon>
        <taxon>Cellvibrionales</taxon>
        <taxon>Spongiibacteraceae</taxon>
        <taxon>Sinobacterium</taxon>
    </lineage>
</organism>
<protein>
    <submittedName>
        <fullName evidence="1">Phenylacetate-coenzyme A ligase</fullName>
        <ecNumber evidence="1">6.2.1.30</ecNumber>
    </submittedName>
</protein>
<dbReference type="RefSeq" id="WP_237443976.1">
    <property type="nucleotide sequence ID" value="NZ_CAKLPX010000001.1"/>
</dbReference>
<dbReference type="EMBL" id="CAKLPX010000001">
    <property type="protein sequence ID" value="CAH0991321.1"/>
    <property type="molecule type" value="Genomic_DNA"/>
</dbReference>
<dbReference type="Proteomes" id="UP000838100">
    <property type="component" value="Unassembled WGS sequence"/>
</dbReference>
<dbReference type="Gene3D" id="3.40.50.12780">
    <property type="entry name" value="N-terminal domain of ligase-like"/>
    <property type="match status" value="1"/>
</dbReference>
<evidence type="ECO:0000313" key="2">
    <source>
        <dbReference type="Proteomes" id="UP000838100"/>
    </source>
</evidence>
<dbReference type="EC" id="6.2.1.30" evidence="1"/>
<sequence length="383" mass="44104">MTFKLPESFGQRPFARKHFRNIAQWALTHHPFYQRRGLTQDGEIPLLSRDDILDNNTLLLNNHPITATTSGSTGVPVKISWSEQRKNIERKASERFISWLGGRRSVIRFIHDDTPADNLLDVNSSIADQLMMIEHRRHISDAITTYPSNAERLCRAVIEQRLDMSHIQRFGVYAEVFEAEQEVLIRQAFPNAQIWSTYSSQEFGMIAGRCPHNPRYHHIMAGKIGVEILDDSGQPCPPGQIGRLVITDFFNQNSPLIRYDIGDLAAWGECDCGQIDLPSIEQVLGKIRGSLVHKNGERIPFTHLSVALRDIESMRQYQVIQEQLERFTLRLVNPRGSEDDTLREEVHQVFYQHFGYQTDITIVFEKSIEREQNGKFYSSICRL</sequence>
<proteinExistence type="predicted"/>